<proteinExistence type="inferred from homology"/>
<feature type="transmembrane region" description="Helical" evidence="6">
    <location>
        <begin position="68"/>
        <end position="88"/>
    </location>
</feature>
<keyword evidence="3 6" id="KW-0812">Transmembrane</keyword>
<feature type="domain" description="3-oxo-5-alpha-steroid 4-dehydrogenase C-terminal" evidence="7">
    <location>
        <begin position="253"/>
        <end position="387"/>
    </location>
</feature>
<keyword evidence="4 6" id="KW-1133">Transmembrane helix</keyword>
<gene>
    <name evidence="8" type="ORF">M9Y10_024105</name>
</gene>
<dbReference type="InterPro" id="IPR039357">
    <property type="entry name" value="SRD5A/TECR"/>
</dbReference>
<dbReference type="InterPro" id="IPR001104">
    <property type="entry name" value="3-oxo-5_a-steroid_4-DH_C"/>
</dbReference>
<dbReference type="EMBL" id="JAPFFF010000003">
    <property type="protein sequence ID" value="KAK8895635.1"/>
    <property type="molecule type" value="Genomic_DNA"/>
</dbReference>
<evidence type="ECO:0000313" key="8">
    <source>
        <dbReference type="EMBL" id="KAK8895635.1"/>
    </source>
</evidence>
<evidence type="ECO:0000256" key="3">
    <source>
        <dbReference type="ARBA" id="ARBA00022692"/>
    </source>
</evidence>
<comment type="subcellular location">
    <subcellularLocation>
        <location evidence="1">Membrane</location>
        <topology evidence="1">Multi-pass membrane protein</topology>
    </subcellularLocation>
</comment>
<feature type="transmembrane region" description="Helical" evidence="6">
    <location>
        <begin position="27"/>
        <end position="48"/>
    </location>
</feature>
<feature type="transmembrane region" description="Helical" evidence="6">
    <location>
        <begin position="331"/>
        <end position="354"/>
    </location>
</feature>
<dbReference type="Pfam" id="PF02544">
    <property type="entry name" value="Steroid_dh"/>
    <property type="match status" value="1"/>
</dbReference>
<dbReference type="PROSITE" id="PS50244">
    <property type="entry name" value="S5A_REDUCTASE"/>
    <property type="match status" value="1"/>
</dbReference>
<feature type="transmembrane region" description="Helical" evidence="6">
    <location>
        <begin position="206"/>
        <end position="225"/>
    </location>
</feature>
<comment type="similarity">
    <text evidence="2">Belongs to the steroid 5-alpha reductase family.</text>
</comment>
<sequence>MLNLFLKVPFISNILDFLQSETIFRKLVNASFFIFGDLLIFQNFLPFQYGKTYTKGKSLLRVEIRDRFSVFLVHSSGPITFLYSYFFFYAKSNLYELNYDEKYIYKLNNDIIHNVQSTENAFNSKQSFKEADTNLVNGKIQNNEDKNDFATSQNHNNNDDNFEFDGLGASKHEDKDANSHVIKKMEYQKKIKKGNKNNLQPFTFKAFMKSFISMPSILYLFHYMHRVFVYPWFRSSHSRPWPLESILFFSITNMMSGLVLSWSLFFKYRRLPILVQVILSILFIPLMALSSFHDYYLCSLRQPGESGYRIPKGLCFNWVSCPHYTFELAEWFVFGFFLGGDLGVRYLFWLIGFLNLSIRASSSTTAYRKMFNLKYHVRKKSFLPIFYSPV</sequence>
<dbReference type="PANTHER" id="PTHR10556:SF43">
    <property type="entry name" value="STEROID 5-ALPHA-REDUCTASE DET2"/>
    <property type="match status" value="1"/>
</dbReference>
<dbReference type="PANTHER" id="PTHR10556">
    <property type="entry name" value="3-OXO-5-ALPHA-STEROID 4-DEHYDROGENASE"/>
    <property type="match status" value="1"/>
</dbReference>
<protein>
    <recommendedName>
        <fullName evidence="7">3-oxo-5-alpha-steroid 4-dehydrogenase C-terminal domain-containing protein</fullName>
    </recommendedName>
</protein>
<name>A0ABR2KX27_9EUKA</name>
<accession>A0ABR2KX27</accession>
<dbReference type="Proteomes" id="UP001470230">
    <property type="component" value="Unassembled WGS sequence"/>
</dbReference>
<evidence type="ECO:0000256" key="5">
    <source>
        <dbReference type="ARBA" id="ARBA00023136"/>
    </source>
</evidence>
<comment type="caution">
    <text evidence="8">The sequence shown here is derived from an EMBL/GenBank/DDBJ whole genome shotgun (WGS) entry which is preliminary data.</text>
</comment>
<reference evidence="8 9" key="1">
    <citation type="submission" date="2024-04" db="EMBL/GenBank/DDBJ databases">
        <title>Tritrichomonas musculus Genome.</title>
        <authorList>
            <person name="Alves-Ferreira E."/>
            <person name="Grigg M."/>
            <person name="Lorenzi H."/>
            <person name="Galac M."/>
        </authorList>
    </citation>
    <scope>NUCLEOTIDE SEQUENCE [LARGE SCALE GENOMIC DNA]</scope>
    <source>
        <strain evidence="8 9">EAF2021</strain>
    </source>
</reference>
<evidence type="ECO:0000256" key="4">
    <source>
        <dbReference type="ARBA" id="ARBA00022989"/>
    </source>
</evidence>
<evidence type="ECO:0000256" key="2">
    <source>
        <dbReference type="ARBA" id="ARBA00007742"/>
    </source>
</evidence>
<keyword evidence="5 6" id="KW-0472">Membrane</keyword>
<keyword evidence="9" id="KW-1185">Reference proteome</keyword>
<evidence type="ECO:0000313" key="9">
    <source>
        <dbReference type="Proteomes" id="UP001470230"/>
    </source>
</evidence>
<feature type="transmembrane region" description="Helical" evidence="6">
    <location>
        <begin position="273"/>
        <end position="292"/>
    </location>
</feature>
<evidence type="ECO:0000256" key="1">
    <source>
        <dbReference type="ARBA" id="ARBA00004141"/>
    </source>
</evidence>
<evidence type="ECO:0000259" key="7">
    <source>
        <dbReference type="Pfam" id="PF02544"/>
    </source>
</evidence>
<organism evidence="8 9">
    <name type="scientific">Tritrichomonas musculus</name>
    <dbReference type="NCBI Taxonomy" id="1915356"/>
    <lineage>
        <taxon>Eukaryota</taxon>
        <taxon>Metamonada</taxon>
        <taxon>Parabasalia</taxon>
        <taxon>Tritrichomonadida</taxon>
        <taxon>Tritrichomonadidae</taxon>
        <taxon>Tritrichomonas</taxon>
    </lineage>
</organism>
<feature type="transmembrane region" description="Helical" evidence="6">
    <location>
        <begin position="245"/>
        <end position="266"/>
    </location>
</feature>
<evidence type="ECO:0000256" key="6">
    <source>
        <dbReference type="SAM" id="Phobius"/>
    </source>
</evidence>